<sequence>MVPDDYSEFFVATATVAGALIGLLFVAISVRPTGASRSAHITLRLRAVAALSAFLNTLFLSLLALRPRIDLGGVALALGIAGLASMLILLVLLLAQGRDRQWPLVRGVMLVVGQGVLYAFQVHDGLALEANPGDASQVDSLAIIVIILFALGIARAWEFAGADNPSLLGALARVTGAARDTETSDESDDPARRS</sequence>
<keyword evidence="1" id="KW-0472">Membrane</keyword>
<feature type="transmembrane region" description="Helical" evidence="1">
    <location>
        <begin position="47"/>
        <end position="65"/>
    </location>
</feature>
<evidence type="ECO:0000313" key="2">
    <source>
        <dbReference type="EMBL" id="MCD2195737.1"/>
    </source>
</evidence>
<proteinExistence type="predicted"/>
<reference evidence="2 3" key="1">
    <citation type="submission" date="2021-11" db="EMBL/GenBank/DDBJ databases">
        <title>Draft genome sequence of Actinomycetospora sp. SF1 isolated from the rhizosphere soil.</title>
        <authorList>
            <person name="Duangmal K."/>
            <person name="Chantavorakit T."/>
        </authorList>
    </citation>
    <scope>NUCLEOTIDE SEQUENCE [LARGE SCALE GENOMIC DNA]</scope>
    <source>
        <strain evidence="2 3">TBRC 5722</strain>
    </source>
</reference>
<gene>
    <name evidence="2" type="ORF">LQ327_20405</name>
</gene>
<organism evidence="2 3">
    <name type="scientific">Actinomycetospora endophytica</name>
    <dbReference type="NCBI Taxonomy" id="2291215"/>
    <lineage>
        <taxon>Bacteria</taxon>
        <taxon>Bacillati</taxon>
        <taxon>Actinomycetota</taxon>
        <taxon>Actinomycetes</taxon>
        <taxon>Pseudonocardiales</taxon>
        <taxon>Pseudonocardiaceae</taxon>
        <taxon>Actinomycetospora</taxon>
    </lineage>
</organism>
<dbReference type="EMBL" id="JAJNDB010000004">
    <property type="protein sequence ID" value="MCD2195737.1"/>
    <property type="molecule type" value="Genomic_DNA"/>
</dbReference>
<dbReference type="RefSeq" id="WP_230737106.1">
    <property type="nucleotide sequence ID" value="NZ_JAJNDB010000004.1"/>
</dbReference>
<name>A0ABS8PBV0_9PSEU</name>
<protein>
    <submittedName>
        <fullName evidence="2">Uncharacterized protein</fullName>
    </submittedName>
</protein>
<feature type="transmembrane region" description="Helical" evidence="1">
    <location>
        <begin position="140"/>
        <end position="157"/>
    </location>
</feature>
<evidence type="ECO:0000256" key="1">
    <source>
        <dbReference type="SAM" id="Phobius"/>
    </source>
</evidence>
<accession>A0ABS8PBV0</accession>
<keyword evidence="1" id="KW-1133">Transmembrane helix</keyword>
<feature type="transmembrane region" description="Helical" evidence="1">
    <location>
        <begin position="71"/>
        <end position="95"/>
    </location>
</feature>
<feature type="transmembrane region" description="Helical" evidence="1">
    <location>
        <begin position="6"/>
        <end position="26"/>
    </location>
</feature>
<feature type="transmembrane region" description="Helical" evidence="1">
    <location>
        <begin position="102"/>
        <end position="120"/>
    </location>
</feature>
<dbReference type="Proteomes" id="UP001199469">
    <property type="component" value="Unassembled WGS sequence"/>
</dbReference>
<evidence type="ECO:0000313" key="3">
    <source>
        <dbReference type="Proteomes" id="UP001199469"/>
    </source>
</evidence>
<comment type="caution">
    <text evidence="2">The sequence shown here is derived from an EMBL/GenBank/DDBJ whole genome shotgun (WGS) entry which is preliminary data.</text>
</comment>
<keyword evidence="3" id="KW-1185">Reference proteome</keyword>
<keyword evidence="1" id="KW-0812">Transmembrane</keyword>